<evidence type="ECO:0000256" key="6">
    <source>
        <dbReference type="ARBA" id="ARBA00023136"/>
    </source>
</evidence>
<feature type="transmembrane region" description="Helical" evidence="7">
    <location>
        <begin position="12"/>
        <end position="32"/>
    </location>
</feature>
<feature type="compositionally biased region" description="Polar residues" evidence="8">
    <location>
        <begin position="213"/>
        <end position="224"/>
    </location>
</feature>
<feature type="transmembrane region" description="Helical" evidence="7">
    <location>
        <begin position="172"/>
        <end position="193"/>
    </location>
</feature>
<keyword evidence="3 7" id="KW-1003">Cell membrane</keyword>
<keyword evidence="5 7" id="KW-1133">Transmembrane helix</keyword>
<gene>
    <name evidence="10" type="ordered locus">FraEuI1c_6400</name>
</gene>
<dbReference type="KEGG" id="fri:FraEuI1c_6400"/>
<dbReference type="PANTHER" id="PTHR30353:SF0">
    <property type="entry name" value="TRANSMEMBRANE PROTEIN"/>
    <property type="match status" value="1"/>
</dbReference>
<dbReference type="EMBL" id="CP002299">
    <property type="protein sequence ID" value="ADP84382.1"/>
    <property type="molecule type" value="Genomic_DNA"/>
</dbReference>
<feature type="transmembrane region" description="Helical" evidence="7">
    <location>
        <begin position="138"/>
        <end position="160"/>
    </location>
</feature>
<evidence type="ECO:0000256" key="1">
    <source>
        <dbReference type="ARBA" id="ARBA00004651"/>
    </source>
</evidence>
<proteinExistence type="inferred from homology"/>
<dbReference type="GO" id="GO:0005886">
    <property type="term" value="C:plasma membrane"/>
    <property type="evidence" value="ECO:0007669"/>
    <property type="project" value="UniProtKB-SubCell"/>
</dbReference>
<evidence type="ECO:0000256" key="7">
    <source>
        <dbReference type="RuleBase" id="RU367016"/>
    </source>
</evidence>
<reference evidence="10 11" key="1">
    <citation type="submission" date="2010-10" db="EMBL/GenBank/DDBJ databases">
        <title>Complete sequence of Frankia sp. EuI1c.</title>
        <authorList>
            <consortium name="US DOE Joint Genome Institute"/>
            <person name="Lucas S."/>
            <person name="Copeland A."/>
            <person name="Lapidus A."/>
            <person name="Cheng J.-F."/>
            <person name="Bruce D."/>
            <person name="Goodwin L."/>
            <person name="Pitluck S."/>
            <person name="Chertkov O."/>
            <person name="Detter J.C."/>
            <person name="Han C."/>
            <person name="Tapia R."/>
            <person name="Land M."/>
            <person name="Hauser L."/>
            <person name="Jeffries C."/>
            <person name="Kyrpides N."/>
            <person name="Ivanova N."/>
            <person name="Mikhailova N."/>
            <person name="Beauchemin N."/>
            <person name="Sen A."/>
            <person name="Sur S.A."/>
            <person name="Gtari M."/>
            <person name="Wall L."/>
            <person name="Tisa L."/>
            <person name="Woyke T."/>
        </authorList>
    </citation>
    <scope>NUCLEOTIDE SEQUENCE [LARGE SCALE GENOMIC DNA]</scope>
    <source>
        <strain evidence="11">DSM 45817 / CECT 9037 / EuI1c</strain>
    </source>
</reference>
<name>E3J718_PSEI1</name>
<sequence length="224" mass="24256">MFDQVVDVVSGAWWTYPLLLAVCFGDSLLPILPSETAVVTAGVLAGSGRLNPFEVIVVAGLGAFAGDTASYLIGRRWGPAAQRRLLRGDKGRRAVEWARRMIERRGILIIAVARFVPGGRTATTLTAGMLGMPYRRRFAVGAGIGAVFWAVYNTLIGMAGGQTFEDEPWKGLLLAFGIALTVTGIIEGVRYLVRRRHRESSPSRSRTGEGPERSQTPSPARRNS</sequence>
<keyword evidence="11" id="KW-1185">Reference proteome</keyword>
<evidence type="ECO:0000256" key="5">
    <source>
        <dbReference type="ARBA" id="ARBA00022989"/>
    </source>
</evidence>
<keyword evidence="4 7" id="KW-0812">Transmembrane</keyword>
<feature type="transmembrane region" description="Helical" evidence="7">
    <location>
        <begin position="52"/>
        <end position="74"/>
    </location>
</feature>
<dbReference type="RefSeq" id="WP_013427495.1">
    <property type="nucleotide sequence ID" value="NC_014666.1"/>
</dbReference>
<accession>E3J718</accession>
<dbReference type="AlphaFoldDB" id="E3J718"/>
<comment type="subcellular location">
    <subcellularLocation>
        <location evidence="1 7">Cell membrane</location>
        <topology evidence="1 7">Multi-pass membrane protein</topology>
    </subcellularLocation>
</comment>
<evidence type="ECO:0000259" key="9">
    <source>
        <dbReference type="Pfam" id="PF09335"/>
    </source>
</evidence>
<dbReference type="Pfam" id="PF09335">
    <property type="entry name" value="VTT_dom"/>
    <property type="match status" value="1"/>
</dbReference>
<dbReference type="InParanoid" id="E3J718"/>
<comment type="similarity">
    <text evidence="2 7">Belongs to the DedA family.</text>
</comment>
<dbReference type="eggNOG" id="COG0586">
    <property type="taxonomic scope" value="Bacteria"/>
</dbReference>
<dbReference type="STRING" id="298654.FraEuI1c_6400"/>
<dbReference type="HOGENOM" id="CLU_044208_2_2_11"/>
<feature type="domain" description="VTT" evidence="9">
    <location>
        <begin position="32"/>
        <end position="157"/>
    </location>
</feature>
<organism evidence="10 11">
    <name type="scientific">Pseudofrankia inefficax (strain DSM 45817 / CECT 9037 / DDB 130130 / EuI1c)</name>
    <name type="common">Frankia inefficax</name>
    <dbReference type="NCBI Taxonomy" id="298654"/>
    <lineage>
        <taxon>Bacteria</taxon>
        <taxon>Bacillati</taxon>
        <taxon>Actinomycetota</taxon>
        <taxon>Actinomycetes</taxon>
        <taxon>Frankiales</taxon>
        <taxon>Frankiaceae</taxon>
        <taxon>Pseudofrankia</taxon>
    </lineage>
</organism>
<evidence type="ECO:0000256" key="8">
    <source>
        <dbReference type="SAM" id="MobiDB-lite"/>
    </source>
</evidence>
<dbReference type="InterPro" id="IPR032816">
    <property type="entry name" value="VTT_dom"/>
</dbReference>
<dbReference type="OrthoDB" id="162303at2"/>
<dbReference type="InterPro" id="IPR032818">
    <property type="entry name" value="DedA-like"/>
</dbReference>
<protein>
    <submittedName>
        <fullName evidence="10">SNARE associated Golgi protein-like protein</fullName>
    </submittedName>
</protein>
<keyword evidence="6 7" id="KW-0472">Membrane</keyword>
<evidence type="ECO:0000256" key="4">
    <source>
        <dbReference type="ARBA" id="ARBA00022692"/>
    </source>
</evidence>
<dbReference type="PANTHER" id="PTHR30353">
    <property type="entry name" value="INNER MEMBRANE PROTEIN DEDA-RELATED"/>
    <property type="match status" value="1"/>
</dbReference>
<evidence type="ECO:0000313" key="10">
    <source>
        <dbReference type="EMBL" id="ADP84382.1"/>
    </source>
</evidence>
<dbReference type="Proteomes" id="UP000002484">
    <property type="component" value="Chromosome"/>
</dbReference>
<evidence type="ECO:0000313" key="11">
    <source>
        <dbReference type="Proteomes" id="UP000002484"/>
    </source>
</evidence>
<evidence type="ECO:0000256" key="2">
    <source>
        <dbReference type="ARBA" id="ARBA00010792"/>
    </source>
</evidence>
<evidence type="ECO:0000256" key="3">
    <source>
        <dbReference type="ARBA" id="ARBA00022475"/>
    </source>
</evidence>
<feature type="region of interest" description="Disordered" evidence="8">
    <location>
        <begin position="197"/>
        <end position="224"/>
    </location>
</feature>